<dbReference type="PANTHER" id="PTHR32071:SF117">
    <property type="entry name" value="PTS-DEPENDENT DIHYDROXYACETONE KINASE OPERON REGULATORY PROTEIN-RELATED"/>
    <property type="match status" value="1"/>
</dbReference>
<evidence type="ECO:0000259" key="4">
    <source>
        <dbReference type="PROSITE" id="PS50045"/>
    </source>
</evidence>
<dbReference type="InterPro" id="IPR025662">
    <property type="entry name" value="Sigma_54_int_dom_ATP-bd_1"/>
</dbReference>
<dbReference type="Pfam" id="PF06506">
    <property type="entry name" value="PrpR_N"/>
    <property type="match status" value="1"/>
</dbReference>
<organism evidence="5 6">
    <name type="scientific">Halioglobus japonicus</name>
    <dbReference type="NCBI Taxonomy" id="930805"/>
    <lineage>
        <taxon>Bacteria</taxon>
        <taxon>Pseudomonadati</taxon>
        <taxon>Pseudomonadota</taxon>
        <taxon>Gammaproteobacteria</taxon>
        <taxon>Cellvibrionales</taxon>
        <taxon>Halieaceae</taxon>
        <taxon>Halioglobus</taxon>
    </lineage>
</organism>
<dbReference type="Proteomes" id="UP000235162">
    <property type="component" value="Unassembled WGS sequence"/>
</dbReference>
<evidence type="ECO:0000313" key="5">
    <source>
        <dbReference type="EMBL" id="PLW87871.1"/>
    </source>
</evidence>
<evidence type="ECO:0000256" key="2">
    <source>
        <dbReference type="ARBA" id="ARBA00022840"/>
    </source>
</evidence>
<dbReference type="SUPFAM" id="SSF159800">
    <property type="entry name" value="PrpR receptor domain-like"/>
    <property type="match status" value="1"/>
</dbReference>
<name>A0AAP8SPR3_9GAMM</name>
<evidence type="ECO:0000256" key="3">
    <source>
        <dbReference type="ARBA" id="ARBA00023125"/>
    </source>
</evidence>
<dbReference type="PROSITE" id="PS00675">
    <property type="entry name" value="SIGMA54_INTERACT_1"/>
    <property type="match status" value="1"/>
</dbReference>
<accession>A0AAP8SPR3</accession>
<dbReference type="Pfam" id="PF00158">
    <property type="entry name" value="Sigma54_activat"/>
    <property type="match status" value="1"/>
</dbReference>
<dbReference type="Gene3D" id="3.40.50.10660">
    <property type="entry name" value="PrpR receptor domain-like"/>
    <property type="match status" value="1"/>
</dbReference>
<dbReference type="SUPFAM" id="SSF52540">
    <property type="entry name" value="P-loop containing nucleoside triphosphate hydrolases"/>
    <property type="match status" value="1"/>
</dbReference>
<sequence length="443" mass="48451">MNDSVSSQVKILIVGYRKFSELITAVIPEFAEQADITIVESLAHGNTEYHSLVARLEPDVVASAGSNAAYLANTLTQPVISQAVTDTDIIEALAKARRIASRIHLFSYQPERSLPSRLVENLPGLIDAELIHHNYSTSDEANEKLQLVMAEEAPEVIVGPSFTCHEAEKQGVATILVYSKDSARDMLRKCIDIARQQQGQLLPTGLSSSAEFVIRSDTMTAIARLAQTYAQSNGAVLIQGESGTGKEHIAKEIHHRGPFSEGPMVAVNCGSIPDELFESELFGHVEGAFTSARRGGRIGLIEQANGGTLYLDEVGEMPFSQQVKLLRVLQEKRVRPLGSNREVPVDFKLIAATNRDLMTAVNDGQFREDLYYRLNVFSLHIPPLRERIEDIAAIAGYYLADYGRKYGVEQSAKTVLPQVKSASAPMAGPVTCANCRILSSALW</sequence>
<reference evidence="5 6" key="1">
    <citation type="submission" date="2018-01" db="EMBL/GenBank/DDBJ databases">
        <title>The draft genome sequence of Halioglobus japonicus S1-36.</title>
        <authorList>
            <person name="Du Z.-J."/>
            <person name="Shi M.-J."/>
        </authorList>
    </citation>
    <scope>NUCLEOTIDE SEQUENCE [LARGE SCALE GENOMIC DNA]</scope>
    <source>
        <strain evidence="5 6">S1-36</strain>
    </source>
</reference>
<dbReference type="GO" id="GO:0000156">
    <property type="term" value="F:phosphorelay response regulator activity"/>
    <property type="evidence" value="ECO:0007669"/>
    <property type="project" value="InterPro"/>
</dbReference>
<dbReference type="GO" id="GO:0005524">
    <property type="term" value="F:ATP binding"/>
    <property type="evidence" value="ECO:0007669"/>
    <property type="project" value="UniProtKB-KW"/>
</dbReference>
<dbReference type="PROSITE" id="PS00676">
    <property type="entry name" value="SIGMA54_INTERACT_2"/>
    <property type="match status" value="1"/>
</dbReference>
<keyword evidence="1" id="KW-0547">Nucleotide-binding</keyword>
<dbReference type="InterPro" id="IPR025943">
    <property type="entry name" value="Sigma_54_int_dom_ATP-bd_2"/>
</dbReference>
<dbReference type="InterPro" id="IPR010524">
    <property type="entry name" value="Sig_transdc_resp-reg_PrpR_N"/>
</dbReference>
<evidence type="ECO:0000256" key="1">
    <source>
        <dbReference type="ARBA" id="ARBA00022741"/>
    </source>
</evidence>
<keyword evidence="6" id="KW-1185">Reference proteome</keyword>
<gene>
    <name evidence="5" type="ORF">C0029_04700</name>
</gene>
<dbReference type="FunFam" id="3.40.50.300:FF:000006">
    <property type="entry name" value="DNA-binding transcriptional regulator NtrC"/>
    <property type="match status" value="1"/>
</dbReference>
<dbReference type="InterPro" id="IPR027417">
    <property type="entry name" value="P-loop_NTPase"/>
</dbReference>
<dbReference type="GO" id="GO:0003677">
    <property type="term" value="F:DNA binding"/>
    <property type="evidence" value="ECO:0007669"/>
    <property type="project" value="UniProtKB-KW"/>
</dbReference>
<dbReference type="GO" id="GO:0006355">
    <property type="term" value="P:regulation of DNA-templated transcription"/>
    <property type="evidence" value="ECO:0007669"/>
    <property type="project" value="InterPro"/>
</dbReference>
<dbReference type="SMART" id="SM00382">
    <property type="entry name" value="AAA"/>
    <property type="match status" value="1"/>
</dbReference>
<dbReference type="InterPro" id="IPR002078">
    <property type="entry name" value="Sigma_54_int"/>
</dbReference>
<dbReference type="PROSITE" id="PS50045">
    <property type="entry name" value="SIGMA54_INTERACT_4"/>
    <property type="match status" value="1"/>
</dbReference>
<keyword evidence="3" id="KW-0238">DNA-binding</keyword>
<feature type="domain" description="Sigma-54 factor interaction" evidence="4">
    <location>
        <begin position="212"/>
        <end position="443"/>
    </location>
</feature>
<dbReference type="AlphaFoldDB" id="A0AAP8SPR3"/>
<dbReference type="CDD" id="cd00009">
    <property type="entry name" value="AAA"/>
    <property type="match status" value="1"/>
</dbReference>
<dbReference type="Gene3D" id="3.40.50.2300">
    <property type="match status" value="1"/>
</dbReference>
<comment type="caution">
    <text evidence="5">The sequence shown here is derived from an EMBL/GenBank/DDBJ whole genome shotgun (WGS) entry which is preliminary data.</text>
</comment>
<dbReference type="EMBL" id="PKUR01000001">
    <property type="protein sequence ID" value="PLW87871.1"/>
    <property type="molecule type" value="Genomic_DNA"/>
</dbReference>
<proteinExistence type="predicted"/>
<protein>
    <submittedName>
        <fullName evidence="5">Sigma-54-dependent Fis family transcriptional regulator</fullName>
    </submittedName>
</protein>
<evidence type="ECO:0000313" key="6">
    <source>
        <dbReference type="Proteomes" id="UP000235162"/>
    </source>
</evidence>
<dbReference type="Gene3D" id="3.40.50.300">
    <property type="entry name" value="P-loop containing nucleotide triphosphate hydrolases"/>
    <property type="match status" value="1"/>
</dbReference>
<dbReference type="RefSeq" id="WP_102106144.1">
    <property type="nucleotide sequence ID" value="NZ_PKUR01000001.1"/>
</dbReference>
<keyword evidence="2" id="KW-0067">ATP-binding</keyword>
<dbReference type="InterPro" id="IPR003593">
    <property type="entry name" value="AAA+_ATPase"/>
</dbReference>
<dbReference type="PANTHER" id="PTHR32071">
    <property type="entry name" value="TRANSCRIPTIONAL REGULATORY PROTEIN"/>
    <property type="match status" value="1"/>
</dbReference>